<feature type="transmembrane region" description="Helical" evidence="8">
    <location>
        <begin position="859"/>
        <end position="878"/>
    </location>
</feature>
<dbReference type="EMBL" id="SSOP01000043">
    <property type="protein sequence ID" value="KAB5593203.1"/>
    <property type="molecule type" value="Genomic_DNA"/>
</dbReference>
<comment type="similarity">
    <text evidence="2">Belongs to the zinc-containing alcohol dehydrogenase family.</text>
</comment>
<protein>
    <recommendedName>
        <fullName evidence="3">alcohol dehydrogenase</fullName>
        <ecNumber evidence="3">1.1.1.1</ecNumber>
    </recommendedName>
</protein>
<comment type="caution">
    <text evidence="11">The sequence shown here is derived from an EMBL/GenBank/DDBJ whole genome shotgun (WGS) entry which is preliminary data.</text>
</comment>
<comment type="cofactor">
    <cofactor evidence="1">
        <name>Zn(2+)</name>
        <dbReference type="ChEBI" id="CHEBI:29105"/>
    </cofactor>
</comment>
<evidence type="ECO:0000313" key="11">
    <source>
        <dbReference type="EMBL" id="KAB5593203.1"/>
    </source>
</evidence>
<keyword evidence="8" id="KW-1133">Transmembrane helix</keyword>
<dbReference type="Gene3D" id="3.90.180.10">
    <property type="entry name" value="Medium-chain alcohol dehydrogenases, catalytic domain"/>
    <property type="match status" value="2"/>
</dbReference>
<sequence>MNSTHPVTDLTVPSTQRAAVFDQFGGPLRIVERPVVQESELQAGEVLVKMMYSGVCHTDLHIFLGDIGLPAKLPLVGGHEGAGGWATLKALLLRLGRELNPISKLGKQLGSVGLAKAACRVKHVLKGKAIPAPLSLLNVTDHCICSRNEPICSSVKNTGSIIDGTFQQYAVSYASHVIPIPESIPLHLAAPVLCAGVTVYKAIQQANTKPGDIIVVSGAGGGLGHLAIQYAANGFGLRVIAIDTGDSKRELCLKLGAETFVDFRVSEFRNVNRPGELSGCRVKTSPNVVEELRRAADGIGAHAVVVTSGSSSGYSQVLDYLRPGGSLIAVGGAPGAKLEVDITMADERTQLLPGGPHHRQRSLSTSSHWSQSLRWNLPQPPTRSPQFRFSTRPDETLPMDLTIESLDQYLPGLPTAPVPKAAVQIIWILHLIIEAASTERVRYSSSRQEWTQRSRMKRTQENYENLLLSVWREFLNDTRDSLPDEGDEIEELLWYRVGLSHDTNGEVVRVVDMLSHEMIPEKFLCDPALQISLYRTWRRGLSPWPSEREPALARLLGYYDLCTSPRVAHAITITLRLVFLVLLAQLLLYPPRSQSGGAGFSGAREYILLFYCFAAFLNSPRLASWPFVLIAASLLYSLPFSPAPNGSFHTLMVLSFIGLLVGLHIATPPTPLLLFQPSRALPFAVYIHTVFSQTVTPVLAFFAPLLLALMLFLSLSVADPFTLPWSVAAASYSQMAAPSDPVPHPTPYNTRITIFSFFVFILLSIPFLVTSLVLLPSQHIHSTADEEDASSGWDTYGTLTGVCARRAFVRALVTYAQPEYFPAPLNVARMLWVTMPRVVLEMLSRPRASEWWAESVAVWIWRAWVGWIGVVFALLWLAGR</sequence>
<dbReference type="Proteomes" id="UP000383932">
    <property type="component" value="Unassembled WGS sequence"/>
</dbReference>
<feature type="domain" description="Alcohol dehydrogenase-like C-terminal" evidence="9">
    <location>
        <begin position="222"/>
        <end position="343"/>
    </location>
</feature>
<evidence type="ECO:0000256" key="2">
    <source>
        <dbReference type="ARBA" id="ARBA00008072"/>
    </source>
</evidence>
<evidence type="ECO:0000256" key="4">
    <source>
        <dbReference type="ARBA" id="ARBA00022723"/>
    </source>
</evidence>
<feature type="transmembrane region" description="Helical" evidence="8">
    <location>
        <begin position="752"/>
        <end position="775"/>
    </location>
</feature>
<reference evidence="11 12" key="1">
    <citation type="journal article" date="2019" name="Fungal Biol. Biotechnol.">
        <title>Draft genome sequence of fastidious pathogen Ceratobasidium theobromae, which causes vascular-streak dieback in Theobroma cacao.</title>
        <authorList>
            <person name="Ali S.S."/>
            <person name="Asman A."/>
            <person name="Shao J."/>
            <person name="Firmansyah A.P."/>
            <person name="Susilo A.W."/>
            <person name="Rosmana A."/>
            <person name="McMahon P."/>
            <person name="Junaid M."/>
            <person name="Guest D."/>
            <person name="Kheng T.Y."/>
            <person name="Meinhardt L.W."/>
            <person name="Bailey B.A."/>
        </authorList>
    </citation>
    <scope>NUCLEOTIDE SEQUENCE [LARGE SCALE GENOMIC DNA]</scope>
    <source>
        <strain evidence="11 12">CT2</strain>
    </source>
</reference>
<keyword evidence="6" id="KW-0560">Oxidoreductase</keyword>
<gene>
    <name evidence="11" type="ORF">CTheo_3366</name>
</gene>
<dbReference type="SUPFAM" id="SSF50129">
    <property type="entry name" value="GroES-like"/>
    <property type="match status" value="1"/>
</dbReference>
<evidence type="ECO:0000256" key="3">
    <source>
        <dbReference type="ARBA" id="ARBA00013190"/>
    </source>
</evidence>
<name>A0A5N5QNR1_9AGAM</name>
<dbReference type="PANTHER" id="PTHR42940:SF3">
    <property type="entry name" value="ALCOHOL DEHYDROGENASE 1-RELATED"/>
    <property type="match status" value="1"/>
</dbReference>
<dbReference type="GO" id="GO:0005737">
    <property type="term" value="C:cytoplasm"/>
    <property type="evidence" value="ECO:0007669"/>
    <property type="project" value="TreeGrafter"/>
</dbReference>
<evidence type="ECO:0000256" key="1">
    <source>
        <dbReference type="ARBA" id="ARBA00001947"/>
    </source>
</evidence>
<evidence type="ECO:0000256" key="7">
    <source>
        <dbReference type="ARBA" id="ARBA00023027"/>
    </source>
</evidence>
<evidence type="ECO:0000259" key="10">
    <source>
        <dbReference type="Pfam" id="PF08240"/>
    </source>
</evidence>
<feature type="transmembrane region" description="Helical" evidence="8">
    <location>
        <begin position="567"/>
        <end position="589"/>
    </location>
</feature>
<evidence type="ECO:0000256" key="8">
    <source>
        <dbReference type="SAM" id="Phobius"/>
    </source>
</evidence>
<evidence type="ECO:0000256" key="6">
    <source>
        <dbReference type="ARBA" id="ARBA00023002"/>
    </source>
</evidence>
<dbReference type="Pfam" id="PF00107">
    <property type="entry name" value="ADH_zinc_N"/>
    <property type="match status" value="1"/>
</dbReference>
<dbReference type="GO" id="GO:0046872">
    <property type="term" value="F:metal ion binding"/>
    <property type="evidence" value="ECO:0007669"/>
    <property type="project" value="UniProtKB-KW"/>
</dbReference>
<dbReference type="FunFam" id="3.40.50.720:FF:000039">
    <property type="entry name" value="Alcohol dehydrogenase AdhP"/>
    <property type="match status" value="1"/>
</dbReference>
<dbReference type="OrthoDB" id="3941538at2759"/>
<evidence type="ECO:0000256" key="5">
    <source>
        <dbReference type="ARBA" id="ARBA00022833"/>
    </source>
</evidence>
<keyword evidence="5" id="KW-0862">Zinc</keyword>
<dbReference type="PANTHER" id="PTHR42940">
    <property type="entry name" value="ALCOHOL DEHYDROGENASE 1-RELATED"/>
    <property type="match status" value="1"/>
</dbReference>
<dbReference type="EC" id="1.1.1.1" evidence="3"/>
<evidence type="ECO:0000259" key="9">
    <source>
        <dbReference type="Pfam" id="PF00107"/>
    </source>
</evidence>
<feature type="transmembrane region" description="Helical" evidence="8">
    <location>
        <begin position="648"/>
        <end position="666"/>
    </location>
</feature>
<proteinExistence type="inferred from homology"/>
<feature type="transmembrane region" description="Helical" evidence="8">
    <location>
        <begin position="623"/>
        <end position="641"/>
    </location>
</feature>
<keyword evidence="4" id="KW-0479">Metal-binding</keyword>
<keyword evidence="12" id="KW-1185">Reference proteome</keyword>
<dbReference type="Gene3D" id="3.40.50.720">
    <property type="entry name" value="NAD(P)-binding Rossmann-like Domain"/>
    <property type="match status" value="1"/>
</dbReference>
<keyword evidence="8 11" id="KW-0812">Transmembrane</keyword>
<dbReference type="AlphaFoldDB" id="A0A5N5QNR1"/>
<feature type="transmembrane region" description="Helical" evidence="8">
    <location>
        <begin position="596"/>
        <end position="617"/>
    </location>
</feature>
<keyword evidence="7" id="KW-0520">NAD</keyword>
<dbReference type="InterPro" id="IPR011032">
    <property type="entry name" value="GroES-like_sf"/>
</dbReference>
<feature type="transmembrane region" description="Helical" evidence="8">
    <location>
        <begin position="698"/>
        <end position="718"/>
    </location>
</feature>
<organism evidence="11 12">
    <name type="scientific">Ceratobasidium theobromae</name>
    <dbReference type="NCBI Taxonomy" id="1582974"/>
    <lineage>
        <taxon>Eukaryota</taxon>
        <taxon>Fungi</taxon>
        <taxon>Dikarya</taxon>
        <taxon>Basidiomycota</taxon>
        <taxon>Agaricomycotina</taxon>
        <taxon>Agaricomycetes</taxon>
        <taxon>Cantharellales</taxon>
        <taxon>Ceratobasidiaceae</taxon>
        <taxon>Ceratobasidium</taxon>
    </lineage>
</organism>
<dbReference type="GO" id="GO:0004022">
    <property type="term" value="F:alcohol dehydrogenase (NAD+) activity"/>
    <property type="evidence" value="ECO:0007669"/>
    <property type="project" value="UniProtKB-EC"/>
</dbReference>
<dbReference type="InterPro" id="IPR036291">
    <property type="entry name" value="NAD(P)-bd_dom_sf"/>
</dbReference>
<dbReference type="InterPro" id="IPR013149">
    <property type="entry name" value="ADH-like_C"/>
</dbReference>
<accession>A0A5N5QNR1</accession>
<feature type="domain" description="Alcohol dehydrogenase-like N-terminal" evidence="10">
    <location>
        <begin position="43"/>
        <end position="83"/>
    </location>
</feature>
<dbReference type="SUPFAM" id="SSF51735">
    <property type="entry name" value="NAD(P)-binding Rossmann-fold domains"/>
    <property type="match status" value="1"/>
</dbReference>
<keyword evidence="8" id="KW-0472">Membrane</keyword>
<dbReference type="InterPro" id="IPR013154">
    <property type="entry name" value="ADH-like_N"/>
</dbReference>
<evidence type="ECO:0000313" key="12">
    <source>
        <dbReference type="Proteomes" id="UP000383932"/>
    </source>
</evidence>
<dbReference type="Pfam" id="PF08240">
    <property type="entry name" value="ADH_N"/>
    <property type="match status" value="1"/>
</dbReference>